<evidence type="ECO:0000313" key="2">
    <source>
        <dbReference type="EMBL" id="TFK53387.1"/>
    </source>
</evidence>
<evidence type="ECO:0000259" key="1">
    <source>
        <dbReference type="Pfam" id="PF24626"/>
    </source>
</evidence>
<dbReference type="AlphaFoldDB" id="A0A5C3N966"/>
<dbReference type="STRING" id="5364.A0A5C3N966"/>
<dbReference type="OrthoDB" id="3211671at2759"/>
<protein>
    <recommendedName>
        <fullName evidence="1">Tf2-1-like SH3-like domain-containing protein</fullName>
    </recommendedName>
</protein>
<dbReference type="Proteomes" id="UP000305948">
    <property type="component" value="Unassembled WGS sequence"/>
</dbReference>
<evidence type="ECO:0000313" key="3">
    <source>
        <dbReference type="Proteomes" id="UP000305948"/>
    </source>
</evidence>
<organism evidence="2 3">
    <name type="scientific">Heliocybe sulcata</name>
    <dbReference type="NCBI Taxonomy" id="5364"/>
    <lineage>
        <taxon>Eukaryota</taxon>
        <taxon>Fungi</taxon>
        <taxon>Dikarya</taxon>
        <taxon>Basidiomycota</taxon>
        <taxon>Agaricomycotina</taxon>
        <taxon>Agaricomycetes</taxon>
        <taxon>Gloeophyllales</taxon>
        <taxon>Gloeophyllaceae</taxon>
        <taxon>Heliocybe</taxon>
    </lineage>
</organism>
<feature type="domain" description="Tf2-1-like SH3-like" evidence="1">
    <location>
        <begin position="6"/>
        <end position="51"/>
    </location>
</feature>
<feature type="non-terminal residue" evidence="2">
    <location>
        <position position="1"/>
    </location>
</feature>
<feature type="non-terminal residue" evidence="2">
    <location>
        <position position="132"/>
    </location>
</feature>
<proteinExistence type="predicted"/>
<name>A0A5C3N966_9AGAM</name>
<sequence length="132" mass="15033">WPKGLSKKLLPKWLGPYRIERDFGNNSYKLELSAHLRSHGVHNAFHASLLRIHLPNDDRLFPGRLDSQVILTDEHVASLEPEWAVDRIIAHKGKGTAATFELVWHSGDHTWLPYKEIAHLAPLQAYFDAVGI</sequence>
<gene>
    <name evidence="2" type="ORF">OE88DRAFT_1605070</name>
</gene>
<keyword evidence="3" id="KW-1185">Reference proteome</keyword>
<reference evidence="2 3" key="1">
    <citation type="journal article" date="2019" name="Nat. Ecol. Evol.">
        <title>Megaphylogeny resolves global patterns of mushroom evolution.</title>
        <authorList>
            <person name="Varga T."/>
            <person name="Krizsan K."/>
            <person name="Foldi C."/>
            <person name="Dima B."/>
            <person name="Sanchez-Garcia M."/>
            <person name="Sanchez-Ramirez S."/>
            <person name="Szollosi G.J."/>
            <person name="Szarkandi J.G."/>
            <person name="Papp V."/>
            <person name="Albert L."/>
            <person name="Andreopoulos W."/>
            <person name="Angelini C."/>
            <person name="Antonin V."/>
            <person name="Barry K.W."/>
            <person name="Bougher N.L."/>
            <person name="Buchanan P."/>
            <person name="Buyck B."/>
            <person name="Bense V."/>
            <person name="Catcheside P."/>
            <person name="Chovatia M."/>
            <person name="Cooper J."/>
            <person name="Damon W."/>
            <person name="Desjardin D."/>
            <person name="Finy P."/>
            <person name="Geml J."/>
            <person name="Haridas S."/>
            <person name="Hughes K."/>
            <person name="Justo A."/>
            <person name="Karasinski D."/>
            <person name="Kautmanova I."/>
            <person name="Kiss B."/>
            <person name="Kocsube S."/>
            <person name="Kotiranta H."/>
            <person name="LaButti K.M."/>
            <person name="Lechner B.E."/>
            <person name="Liimatainen K."/>
            <person name="Lipzen A."/>
            <person name="Lukacs Z."/>
            <person name="Mihaltcheva S."/>
            <person name="Morgado L.N."/>
            <person name="Niskanen T."/>
            <person name="Noordeloos M.E."/>
            <person name="Ohm R.A."/>
            <person name="Ortiz-Santana B."/>
            <person name="Ovrebo C."/>
            <person name="Racz N."/>
            <person name="Riley R."/>
            <person name="Savchenko A."/>
            <person name="Shiryaev A."/>
            <person name="Soop K."/>
            <person name="Spirin V."/>
            <person name="Szebenyi C."/>
            <person name="Tomsovsky M."/>
            <person name="Tulloss R.E."/>
            <person name="Uehling J."/>
            <person name="Grigoriev I.V."/>
            <person name="Vagvolgyi C."/>
            <person name="Papp T."/>
            <person name="Martin F.M."/>
            <person name="Miettinen O."/>
            <person name="Hibbett D.S."/>
            <person name="Nagy L.G."/>
        </authorList>
    </citation>
    <scope>NUCLEOTIDE SEQUENCE [LARGE SCALE GENOMIC DNA]</scope>
    <source>
        <strain evidence="2 3">OMC1185</strain>
    </source>
</reference>
<dbReference type="InterPro" id="IPR056924">
    <property type="entry name" value="SH3_Tf2-1"/>
</dbReference>
<dbReference type="Pfam" id="PF24626">
    <property type="entry name" value="SH3_Tf2-1"/>
    <property type="match status" value="1"/>
</dbReference>
<accession>A0A5C3N966</accession>
<dbReference type="EMBL" id="ML213507">
    <property type="protein sequence ID" value="TFK53387.1"/>
    <property type="molecule type" value="Genomic_DNA"/>
</dbReference>